<dbReference type="InterPro" id="IPR002068">
    <property type="entry name" value="A-crystallin/Hsp20_dom"/>
</dbReference>
<dbReference type="PROSITE" id="PS01031">
    <property type="entry name" value="SHSP"/>
    <property type="match status" value="1"/>
</dbReference>
<dbReference type="SUPFAM" id="SSF49764">
    <property type="entry name" value="HSP20-like chaperones"/>
    <property type="match status" value="1"/>
</dbReference>
<sequence length="130" mass="15021">MWDDVEAIMERFFAEPLAVFAGTGRFRTDIRETEDAYIVEAELPGVDKDHIQIHYDDGVLSITVEEAGGVDEEREAYVRRERYRGRLERHFSLENVDPDGIRATYKNGLLTVTLPKLKRTPPKGRRIDIE</sequence>
<reference evidence="4 5" key="1">
    <citation type="submission" date="2017-08" db="EMBL/GenBank/DDBJ databases">
        <title>Burning lignite coal seam in the remote Altai Mountains harbors a hydrogen-driven thermophilic microbial community.</title>
        <authorList>
            <person name="Kadnikov V.V."/>
            <person name="Mardanov A.V."/>
            <person name="Ivasenko D."/>
            <person name="Beletsky A.V."/>
            <person name="Karnachuk O.V."/>
            <person name="Ravin N.V."/>
        </authorList>
    </citation>
    <scope>NUCLEOTIDE SEQUENCE [LARGE SCALE GENOMIC DNA]</scope>
    <source>
        <strain evidence="4">AL33</strain>
    </source>
</reference>
<evidence type="ECO:0000256" key="2">
    <source>
        <dbReference type="RuleBase" id="RU003616"/>
    </source>
</evidence>
<evidence type="ECO:0000313" key="4">
    <source>
        <dbReference type="EMBL" id="PTQ53444.1"/>
    </source>
</evidence>
<comment type="caution">
    <text evidence="4">The sequence shown here is derived from an EMBL/GenBank/DDBJ whole genome shotgun (WGS) entry which is preliminary data.</text>
</comment>
<feature type="domain" description="SHSP" evidence="3">
    <location>
        <begin position="19"/>
        <end position="130"/>
    </location>
</feature>
<keyword evidence="4" id="KW-0346">Stress response</keyword>
<evidence type="ECO:0000313" key="5">
    <source>
        <dbReference type="Proteomes" id="UP000244180"/>
    </source>
</evidence>
<dbReference type="Proteomes" id="UP000244180">
    <property type="component" value="Unassembled WGS sequence"/>
</dbReference>
<comment type="similarity">
    <text evidence="1 2">Belongs to the small heat shock protein (HSP20) family.</text>
</comment>
<accession>A0A2T5GB76</accession>
<evidence type="ECO:0000256" key="1">
    <source>
        <dbReference type="PROSITE-ProRule" id="PRU00285"/>
    </source>
</evidence>
<dbReference type="PANTHER" id="PTHR11527">
    <property type="entry name" value="HEAT-SHOCK PROTEIN 20 FAMILY MEMBER"/>
    <property type="match status" value="1"/>
</dbReference>
<evidence type="ECO:0000259" key="3">
    <source>
        <dbReference type="PROSITE" id="PS01031"/>
    </source>
</evidence>
<dbReference type="EMBL" id="PEBV01000016">
    <property type="protein sequence ID" value="PTQ53444.1"/>
    <property type="molecule type" value="Genomic_DNA"/>
</dbReference>
<gene>
    <name evidence="4" type="ORF">HSCHL_2072</name>
</gene>
<dbReference type="Gene3D" id="2.60.40.790">
    <property type="match status" value="1"/>
</dbReference>
<dbReference type="AlphaFoldDB" id="A0A2T5GB76"/>
<dbReference type="Pfam" id="PF00011">
    <property type="entry name" value="HSP20"/>
    <property type="match status" value="1"/>
</dbReference>
<dbReference type="CDD" id="cd06471">
    <property type="entry name" value="ACD_LpsHSP_like"/>
    <property type="match status" value="1"/>
</dbReference>
<protein>
    <submittedName>
        <fullName evidence="4">Heat shock protein, molecular chaperone</fullName>
    </submittedName>
</protein>
<dbReference type="InterPro" id="IPR008978">
    <property type="entry name" value="HSP20-like_chaperone"/>
</dbReference>
<organism evidence="4 5">
    <name type="scientific">Hydrogenibacillus schlegelii</name>
    <name type="common">Bacillus schlegelii</name>
    <dbReference type="NCBI Taxonomy" id="1484"/>
    <lineage>
        <taxon>Bacteria</taxon>
        <taxon>Bacillati</taxon>
        <taxon>Bacillota</taxon>
        <taxon>Bacilli</taxon>
        <taxon>Bacillales</taxon>
        <taxon>Bacillales Family X. Incertae Sedis</taxon>
        <taxon>Hydrogenibacillus</taxon>
    </lineage>
</organism>
<dbReference type="InterPro" id="IPR031107">
    <property type="entry name" value="Small_HSP"/>
</dbReference>
<name>A0A2T5GB76_HYDSH</name>
<proteinExistence type="inferred from homology"/>